<keyword evidence="11" id="KW-0675">Receptor</keyword>
<evidence type="ECO:0000313" key="20">
    <source>
        <dbReference type="Proteomes" id="UP000230423"/>
    </source>
</evidence>
<keyword evidence="5" id="KW-1003">Cell membrane</keyword>
<feature type="non-terminal residue" evidence="19">
    <location>
        <position position="1"/>
    </location>
</feature>
<dbReference type="GO" id="GO:0005524">
    <property type="term" value="F:ATP binding"/>
    <property type="evidence" value="ECO:0007669"/>
    <property type="project" value="InterPro"/>
</dbReference>
<dbReference type="OrthoDB" id="302535at2759"/>
<keyword evidence="14 16" id="KW-0141">cGMP biosynthesis</keyword>
<sequence length="686" mass="78386">IPEVGGKERYLWESDTDRNDGRDSEAKEAFLHLFAITDGKKTRKRTPEYDVANFILIVGTDRKEEKRYELPFVAKCSYRGEVVAAHKHESKLHTGSKDSLHWRTIRHLDHENLNRFIGICRDAPQMLSLWKYCSRGSFDDVIRRYTARIDAFFVFAFMKDMANSKNCLVGDHWDVKISDFGLNRVELCDKLIAEDLLWTSPENLRSGNYLGSQEGDIYSFGIISAQLVTKTKAWDLNNRKEDADEIIYMLKKGGYNAPRPDLLPHETIEVNPALLHLIRDCWAEHASERPNIVNVKHLLKSMQTGKDKNLMDYVFHIMENYASSLEEEVEERTKELVEEKKKSDLLLYRMLPQQVADHLKLGQAVEPEMYETATVFFSDVVSFTTIAAKGSPLQVVNLLNLVYTTFDSIIDDHDVYKFTREGVWPRQLLREANYGDVLSPGESSVVAGVVGLAMPRYCLFGDTVNTASRMETNGKPGMIHMSSEANQLLEDVGGFRTEKRGEVIIKGKGVMETYWLLGIADESVASLPARPSLPPIEPVTTGSVVDLTRKELTASQNGILQEGEFRVKTDCRSLMWMVVSDYGDELGKNLTYSMDIESIALKDLTTSLPWRVLQEYQGAQIYRTFSKNVNQRMENKVYWAMLDHFYLLKGAIGRIKDTHGYFGCYCDYGSGRNQRDDDMHIQCYFK</sequence>
<keyword evidence="6" id="KW-0812">Transmembrane</keyword>
<dbReference type="GO" id="GO:0005886">
    <property type="term" value="C:plasma membrane"/>
    <property type="evidence" value="ECO:0007669"/>
    <property type="project" value="UniProtKB-SubCell"/>
</dbReference>
<evidence type="ECO:0000256" key="15">
    <source>
        <dbReference type="RuleBase" id="RU000405"/>
    </source>
</evidence>
<dbReference type="Gene3D" id="6.10.250.780">
    <property type="match status" value="1"/>
</dbReference>
<dbReference type="Pfam" id="PF07701">
    <property type="entry name" value="HNOBA"/>
    <property type="match status" value="1"/>
</dbReference>
<evidence type="ECO:0000256" key="16">
    <source>
        <dbReference type="RuleBase" id="RU003431"/>
    </source>
</evidence>
<keyword evidence="8" id="KW-0547">Nucleotide-binding</keyword>
<evidence type="ECO:0000259" key="18">
    <source>
        <dbReference type="PROSITE" id="PS50125"/>
    </source>
</evidence>
<evidence type="ECO:0000256" key="12">
    <source>
        <dbReference type="ARBA" id="ARBA00023180"/>
    </source>
</evidence>
<dbReference type="InterPro" id="IPR001245">
    <property type="entry name" value="Ser-Thr/Tyr_kinase_cat_dom"/>
</dbReference>
<dbReference type="InterPro" id="IPR029787">
    <property type="entry name" value="Nucleotide_cyclase"/>
</dbReference>
<dbReference type="GO" id="GO:0004383">
    <property type="term" value="F:guanylate cyclase activity"/>
    <property type="evidence" value="ECO:0007669"/>
    <property type="project" value="UniProtKB-EC"/>
</dbReference>
<evidence type="ECO:0000256" key="10">
    <source>
        <dbReference type="ARBA" id="ARBA00023136"/>
    </source>
</evidence>
<dbReference type="InterPro" id="IPR018297">
    <property type="entry name" value="A/G_cyclase_CS"/>
</dbReference>
<evidence type="ECO:0000256" key="4">
    <source>
        <dbReference type="ARBA" id="ARBA00012202"/>
    </source>
</evidence>
<dbReference type="SUPFAM" id="SSF56112">
    <property type="entry name" value="Protein kinase-like (PK-like)"/>
    <property type="match status" value="1"/>
</dbReference>
<evidence type="ECO:0000256" key="14">
    <source>
        <dbReference type="ARBA" id="ARBA00023293"/>
    </source>
</evidence>
<comment type="similarity">
    <text evidence="15">Belongs to the adenylyl cyclase class-4/guanylyl cyclase family.</text>
</comment>
<evidence type="ECO:0000256" key="2">
    <source>
        <dbReference type="ARBA" id="ARBA00004236"/>
    </source>
</evidence>
<dbReference type="EC" id="4.6.1.2" evidence="4 16"/>
<dbReference type="InterPro" id="IPR000719">
    <property type="entry name" value="Prot_kinase_dom"/>
</dbReference>
<evidence type="ECO:0000256" key="1">
    <source>
        <dbReference type="ARBA" id="ARBA00001436"/>
    </source>
</evidence>
<dbReference type="GO" id="GO:0035556">
    <property type="term" value="P:intracellular signal transduction"/>
    <property type="evidence" value="ECO:0007669"/>
    <property type="project" value="InterPro"/>
</dbReference>
<comment type="catalytic activity">
    <reaction evidence="1 16">
        <text>GTP = 3',5'-cyclic GMP + diphosphate</text>
        <dbReference type="Rhea" id="RHEA:13665"/>
        <dbReference type="ChEBI" id="CHEBI:33019"/>
        <dbReference type="ChEBI" id="CHEBI:37565"/>
        <dbReference type="ChEBI" id="CHEBI:57746"/>
        <dbReference type="EC" id="4.6.1.2"/>
    </reaction>
</comment>
<accession>A0A2G9UX80</accession>
<dbReference type="PANTHER" id="PTHR11920">
    <property type="entry name" value="GUANYLYL CYCLASE"/>
    <property type="match status" value="1"/>
</dbReference>
<evidence type="ECO:0000256" key="8">
    <source>
        <dbReference type="ARBA" id="ARBA00022741"/>
    </source>
</evidence>
<dbReference type="InterPro" id="IPR050401">
    <property type="entry name" value="Cyclic_nucleotide_synthase"/>
</dbReference>
<dbReference type="Proteomes" id="UP000230423">
    <property type="component" value="Unassembled WGS sequence"/>
</dbReference>
<gene>
    <name evidence="19" type="ORF">TELCIR_03665</name>
</gene>
<dbReference type="InterPro" id="IPR001054">
    <property type="entry name" value="A/G_cyclase"/>
</dbReference>
<comment type="subcellular location">
    <subcellularLocation>
        <location evidence="2">Cell membrane</location>
    </subcellularLocation>
    <subcellularLocation>
        <location evidence="3">Membrane</location>
        <topology evidence="3">Single-pass type I membrane protein</topology>
    </subcellularLocation>
</comment>
<organism evidence="19 20">
    <name type="scientific">Teladorsagia circumcincta</name>
    <name type="common">Brown stomach worm</name>
    <name type="synonym">Ostertagia circumcincta</name>
    <dbReference type="NCBI Taxonomy" id="45464"/>
    <lineage>
        <taxon>Eukaryota</taxon>
        <taxon>Metazoa</taxon>
        <taxon>Ecdysozoa</taxon>
        <taxon>Nematoda</taxon>
        <taxon>Chromadorea</taxon>
        <taxon>Rhabditida</taxon>
        <taxon>Rhabditina</taxon>
        <taxon>Rhabditomorpha</taxon>
        <taxon>Strongyloidea</taxon>
        <taxon>Trichostrongylidae</taxon>
        <taxon>Teladorsagia</taxon>
    </lineage>
</organism>
<keyword evidence="20" id="KW-1185">Reference proteome</keyword>
<keyword evidence="7" id="KW-0732">Signal</keyword>
<dbReference type="GO" id="GO:0001653">
    <property type="term" value="F:peptide receptor activity"/>
    <property type="evidence" value="ECO:0007669"/>
    <property type="project" value="TreeGrafter"/>
</dbReference>
<dbReference type="PROSITE" id="PS00452">
    <property type="entry name" value="GUANYLATE_CYCLASE_1"/>
    <property type="match status" value="1"/>
</dbReference>
<keyword evidence="12" id="KW-0325">Glycoprotein</keyword>
<dbReference type="InterPro" id="IPR011009">
    <property type="entry name" value="Kinase-like_dom_sf"/>
</dbReference>
<keyword evidence="9" id="KW-1133">Transmembrane helix</keyword>
<dbReference type="Gene3D" id="1.10.510.10">
    <property type="entry name" value="Transferase(Phosphotransferase) domain 1"/>
    <property type="match status" value="1"/>
</dbReference>
<evidence type="ECO:0000256" key="6">
    <source>
        <dbReference type="ARBA" id="ARBA00022692"/>
    </source>
</evidence>
<name>A0A2G9UX80_TELCI</name>
<dbReference type="InterPro" id="IPR011645">
    <property type="entry name" value="HNOB_dom_associated"/>
</dbReference>
<dbReference type="GO" id="GO:0004672">
    <property type="term" value="F:protein kinase activity"/>
    <property type="evidence" value="ECO:0007669"/>
    <property type="project" value="InterPro"/>
</dbReference>
<evidence type="ECO:0000256" key="13">
    <source>
        <dbReference type="ARBA" id="ARBA00023239"/>
    </source>
</evidence>
<dbReference type="GO" id="GO:0004016">
    <property type="term" value="F:adenylate cyclase activity"/>
    <property type="evidence" value="ECO:0007669"/>
    <property type="project" value="TreeGrafter"/>
</dbReference>
<keyword evidence="10" id="KW-0472">Membrane</keyword>
<dbReference type="Pfam" id="PF07714">
    <property type="entry name" value="PK_Tyr_Ser-Thr"/>
    <property type="match status" value="1"/>
</dbReference>
<protein>
    <recommendedName>
        <fullName evidence="4 16">Guanylate cyclase</fullName>
        <ecNumber evidence="4 16">4.6.1.2</ecNumber>
    </recommendedName>
</protein>
<feature type="domain" description="Guanylate cyclase" evidence="18">
    <location>
        <begin position="374"/>
        <end position="471"/>
    </location>
</feature>
<evidence type="ECO:0000256" key="11">
    <source>
        <dbReference type="ARBA" id="ARBA00023170"/>
    </source>
</evidence>
<evidence type="ECO:0000313" key="19">
    <source>
        <dbReference type="EMBL" id="PIO74322.1"/>
    </source>
</evidence>
<evidence type="ECO:0000259" key="17">
    <source>
        <dbReference type="PROSITE" id="PS50011"/>
    </source>
</evidence>
<evidence type="ECO:0000256" key="5">
    <source>
        <dbReference type="ARBA" id="ARBA00022475"/>
    </source>
</evidence>
<dbReference type="Pfam" id="PF00211">
    <property type="entry name" value="Guanylate_cyc"/>
    <property type="match status" value="2"/>
</dbReference>
<dbReference type="CDD" id="cd07302">
    <property type="entry name" value="CHD"/>
    <property type="match status" value="1"/>
</dbReference>
<dbReference type="SUPFAM" id="SSF55073">
    <property type="entry name" value="Nucleotide cyclase"/>
    <property type="match status" value="1"/>
</dbReference>
<dbReference type="PANTHER" id="PTHR11920:SF495">
    <property type="entry name" value="RECEPTOR-TYPE GUANYLATE CYCLASE GCY-7"/>
    <property type="match status" value="1"/>
</dbReference>
<dbReference type="PROSITE" id="PS50011">
    <property type="entry name" value="PROTEIN_KINASE_DOM"/>
    <property type="match status" value="1"/>
</dbReference>
<dbReference type="EMBL" id="KZ345299">
    <property type="protein sequence ID" value="PIO74322.1"/>
    <property type="molecule type" value="Genomic_DNA"/>
</dbReference>
<dbReference type="SMART" id="SM00044">
    <property type="entry name" value="CYCc"/>
    <property type="match status" value="1"/>
</dbReference>
<dbReference type="GO" id="GO:0007168">
    <property type="term" value="P:receptor guanylyl cyclase signaling pathway"/>
    <property type="evidence" value="ECO:0007669"/>
    <property type="project" value="TreeGrafter"/>
</dbReference>
<dbReference type="PROSITE" id="PS50125">
    <property type="entry name" value="GUANYLATE_CYCLASE_2"/>
    <property type="match status" value="1"/>
</dbReference>
<dbReference type="AlphaFoldDB" id="A0A2G9UX80"/>
<keyword evidence="13 15" id="KW-0456">Lyase</keyword>
<evidence type="ECO:0000256" key="9">
    <source>
        <dbReference type="ARBA" id="ARBA00022989"/>
    </source>
</evidence>
<dbReference type="Gene3D" id="3.30.70.1230">
    <property type="entry name" value="Nucleotide cyclase"/>
    <property type="match status" value="2"/>
</dbReference>
<evidence type="ECO:0000256" key="3">
    <source>
        <dbReference type="ARBA" id="ARBA00004479"/>
    </source>
</evidence>
<reference evidence="19 20" key="1">
    <citation type="submission" date="2015-09" db="EMBL/GenBank/DDBJ databases">
        <title>Draft genome of the parasitic nematode Teladorsagia circumcincta isolate WARC Sus (inbred).</title>
        <authorList>
            <person name="Mitreva M."/>
        </authorList>
    </citation>
    <scope>NUCLEOTIDE SEQUENCE [LARGE SCALE GENOMIC DNA]</scope>
    <source>
        <strain evidence="19 20">S</strain>
    </source>
</reference>
<evidence type="ECO:0000256" key="7">
    <source>
        <dbReference type="ARBA" id="ARBA00022729"/>
    </source>
</evidence>
<feature type="domain" description="Protein kinase" evidence="17">
    <location>
        <begin position="1"/>
        <end position="300"/>
    </location>
</feature>
<proteinExistence type="inferred from homology"/>